<dbReference type="AlphaFoldDB" id="A0A346Y1H2"/>
<evidence type="ECO:0000256" key="1">
    <source>
        <dbReference type="ARBA" id="ARBA00001946"/>
    </source>
</evidence>
<dbReference type="PROSITE" id="PS00444">
    <property type="entry name" value="POLYPRENYL_SYNTHASE_2"/>
    <property type="match status" value="1"/>
</dbReference>
<keyword evidence="8" id="KW-1185">Reference proteome</keyword>
<evidence type="ECO:0000256" key="5">
    <source>
        <dbReference type="ARBA" id="ARBA00022842"/>
    </source>
</evidence>
<dbReference type="Proteomes" id="UP000264006">
    <property type="component" value="Chromosome"/>
</dbReference>
<dbReference type="InterPro" id="IPR033749">
    <property type="entry name" value="Polyprenyl_synt_CS"/>
</dbReference>
<keyword evidence="4" id="KW-0479">Metal-binding</keyword>
<evidence type="ECO:0000256" key="2">
    <source>
        <dbReference type="ARBA" id="ARBA00006706"/>
    </source>
</evidence>
<dbReference type="SUPFAM" id="SSF48576">
    <property type="entry name" value="Terpenoid synthases"/>
    <property type="match status" value="1"/>
</dbReference>
<organism evidence="7 8">
    <name type="scientific">Euzebya pacifica</name>
    <dbReference type="NCBI Taxonomy" id="1608957"/>
    <lineage>
        <taxon>Bacteria</taxon>
        <taxon>Bacillati</taxon>
        <taxon>Actinomycetota</taxon>
        <taxon>Nitriliruptoria</taxon>
        <taxon>Euzebyales</taxon>
    </lineage>
</organism>
<gene>
    <name evidence="7" type="ORF">DVS28_a3646</name>
</gene>
<dbReference type="SFLD" id="SFLDS00005">
    <property type="entry name" value="Isoprenoid_Synthase_Type_I"/>
    <property type="match status" value="1"/>
</dbReference>
<dbReference type="PROSITE" id="PS00723">
    <property type="entry name" value="POLYPRENYL_SYNTHASE_1"/>
    <property type="match status" value="1"/>
</dbReference>
<dbReference type="GO" id="GO:0008299">
    <property type="term" value="P:isoprenoid biosynthetic process"/>
    <property type="evidence" value="ECO:0007669"/>
    <property type="project" value="InterPro"/>
</dbReference>
<comment type="cofactor">
    <cofactor evidence="1">
        <name>Mg(2+)</name>
        <dbReference type="ChEBI" id="CHEBI:18420"/>
    </cofactor>
</comment>
<protein>
    <submittedName>
        <fullName evidence="7">Geranylgeranyl diphosphate synthase</fullName>
    </submittedName>
</protein>
<evidence type="ECO:0000313" key="8">
    <source>
        <dbReference type="Proteomes" id="UP000264006"/>
    </source>
</evidence>
<keyword evidence="5" id="KW-0460">Magnesium</keyword>
<keyword evidence="3 6" id="KW-0808">Transferase</keyword>
<dbReference type="CDD" id="cd00685">
    <property type="entry name" value="Trans_IPPS_HT"/>
    <property type="match status" value="1"/>
</dbReference>
<evidence type="ECO:0000256" key="6">
    <source>
        <dbReference type="RuleBase" id="RU004466"/>
    </source>
</evidence>
<evidence type="ECO:0000313" key="7">
    <source>
        <dbReference type="EMBL" id="AXV08319.1"/>
    </source>
</evidence>
<accession>A0A346Y1H2</accession>
<dbReference type="GO" id="GO:0004659">
    <property type="term" value="F:prenyltransferase activity"/>
    <property type="evidence" value="ECO:0007669"/>
    <property type="project" value="InterPro"/>
</dbReference>
<dbReference type="InterPro" id="IPR000092">
    <property type="entry name" value="Polyprenyl_synt"/>
</dbReference>
<evidence type="ECO:0000256" key="3">
    <source>
        <dbReference type="ARBA" id="ARBA00022679"/>
    </source>
</evidence>
<evidence type="ECO:0000256" key="4">
    <source>
        <dbReference type="ARBA" id="ARBA00022723"/>
    </source>
</evidence>
<dbReference type="PANTHER" id="PTHR12001:SF85">
    <property type="entry name" value="SHORT CHAIN ISOPRENYL DIPHOSPHATE SYNTHASE"/>
    <property type="match status" value="1"/>
</dbReference>
<dbReference type="KEGG" id="euz:DVS28_a3646"/>
<sequence length="367" mass="39168">MHTMTSSDTTDLLDPPPGGVLGGVAGRVDAVLERFLRARADELADLDPALEPVADAVTALVSAGGKRLRPAFVWWGYRAATGHTDPEVLKPAGAVELLHTFALIHDDIMDRSATRRGLPAVHTALRDHHIEAGLSGDPEWFGVGGGILAGDMVFVWADMLFEAARLEHRAMARARRVFGQLRAEVMAGQYLDLRLSGLPAASEADSLRVSLLKSGRYTVTRPLQMGAALGGTDPDLDRTLSTFGDAVGVAFQLRDDVLGLLGDPDTTGKGSLEDIREGKRTMLILHARDQATPAQREVLDRVVGNPDATRDDADAVRQIVVDTGAADHVEAHLTGLRADADRAVEHLSDPSRSALLELASVAVDRSA</sequence>
<proteinExistence type="inferred from homology"/>
<dbReference type="Pfam" id="PF00348">
    <property type="entry name" value="polyprenyl_synt"/>
    <property type="match status" value="1"/>
</dbReference>
<dbReference type="Gene3D" id="1.10.600.10">
    <property type="entry name" value="Farnesyl Diphosphate Synthase"/>
    <property type="match status" value="1"/>
</dbReference>
<dbReference type="PANTHER" id="PTHR12001">
    <property type="entry name" value="GERANYLGERANYL PYROPHOSPHATE SYNTHASE"/>
    <property type="match status" value="1"/>
</dbReference>
<dbReference type="EMBL" id="CP031165">
    <property type="protein sequence ID" value="AXV08319.1"/>
    <property type="molecule type" value="Genomic_DNA"/>
</dbReference>
<comment type="similarity">
    <text evidence="2 6">Belongs to the FPP/GGPP synthase family.</text>
</comment>
<reference evidence="7 8" key="1">
    <citation type="submission" date="2018-09" db="EMBL/GenBank/DDBJ databases">
        <title>Complete genome sequence of Euzebya sp. DY32-46 isolated from seawater of Pacific Ocean.</title>
        <authorList>
            <person name="Xu L."/>
            <person name="Wu Y.-H."/>
            <person name="Xu X.-W."/>
        </authorList>
    </citation>
    <scope>NUCLEOTIDE SEQUENCE [LARGE SCALE GENOMIC DNA]</scope>
    <source>
        <strain evidence="7 8">DY32-46</strain>
    </source>
</reference>
<name>A0A346Y1H2_9ACTN</name>
<dbReference type="InterPro" id="IPR008949">
    <property type="entry name" value="Isoprenoid_synthase_dom_sf"/>
</dbReference>
<dbReference type="GO" id="GO:0046872">
    <property type="term" value="F:metal ion binding"/>
    <property type="evidence" value="ECO:0007669"/>
    <property type="project" value="UniProtKB-KW"/>
</dbReference>